<feature type="domain" description="HTH araC/xylS-type" evidence="4">
    <location>
        <begin position="200"/>
        <end position="302"/>
    </location>
</feature>
<gene>
    <name evidence="5" type="ORF">SAMN05421780_102122</name>
</gene>
<dbReference type="PANTHER" id="PTHR43280:SF32">
    <property type="entry name" value="TRANSCRIPTIONAL REGULATORY PROTEIN"/>
    <property type="match status" value="1"/>
</dbReference>
<dbReference type="Pfam" id="PF12833">
    <property type="entry name" value="HTH_18"/>
    <property type="match status" value="1"/>
</dbReference>
<organism evidence="5 6">
    <name type="scientific">Flexibacter flexilis DSM 6793</name>
    <dbReference type="NCBI Taxonomy" id="927664"/>
    <lineage>
        <taxon>Bacteria</taxon>
        <taxon>Pseudomonadati</taxon>
        <taxon>Bacteroidota</taxon>
        <taxon>Cytophagia</taxon>
        <taxon>Cytophagales</taxon>
        <taxon>Flexibacteraceae</taxon>
        <taxon>Flexibacter</taxon>
    </lineage>
</organism>
<reference evidence="5 6" key="1">
    <citation type="submission" date="2016-10" db="EMBL/GenBank/DDBJ databases">
        <authorList>
            <person name="de Groot N.N."/>
        </authorList>
    </citation>
    <scope>NUCLEOTIDE SEQUENCE [LARGE SCALE GENOMIC DNA]</scope>
    <source>
        <strain evidence="5 6">DSM 6793</strain>
    </source>
</reference>
<dbReference type="PANTHER" id="PTHR43280">
    <property type="entry name" value="ARAC-FAMILY TRANSCRIPTIONAL REGULATOR"/>
    <property type="match status" value="1"/>
</dbReference>
<dbReference type="InterPro" id="IPR009057">
    <property type="entry name" value="Homeodomain-like_sf"/>
</dbReference>
<dbReference type="EMBL" id="FOLE01000002">
    <property type="protein sequence ID" value="SFB96626.1"/>
    <property type="molecule type" value="Genomic_DNA"/>
</dbReference>
<dbReference type="PRINTS" id="PR00032">
    <property type="entry name" value="HTHARAC"/>
</dbReference>
<dbReference type="SUPFAM" id="SSF46689">
    <property type="entry name" value="Homeodomain-like"/>
    <property type="match status" value="1"/>
</dbReference>
<dbReference type="Gene3D" id="1.10.10.60">
    <property type="entry name" value="Homeodomain-like"/>
    <property type="match status" value="1"/>
</dbReference>
<sequence>MSKPTSKNEIKTVSQYHQLCGLPKPLHPMLSVINLEDIDFTINHDFWKNYVHGLYSFSVKRGMTSKLKYGQTDFDFDDGILAVTAPKQVFSTEKFEDNIKLTGYKFIFHPDFIKSFPLAKNIHNYGFFSYSNNKALFLSDKEEQIILNLFKSIEQECQNNLDKFSQEVIIANIELLLVHIDRYYNRQFLTRKNISSDVLAKMEQLLNDYFEAGNNELPTVQYFADQLNLTPTYLSDLLKNLTGLTAQQHIHEKLIEKSKELLTTTNLSVSEIAYQLGFEFPQSFNKLFKKKTGLTPVTYKQTFN</sequence>
<dbReference type="Proteomes" id="UP000199514">
    <property type="component" value="Unassembled WGS sequence"/>
</dbReference>
<dbReference type="PROSITE" id="PS01124">
    <property type="entry name" value="HTH_ARAC_FAMILY_2"/>
    <property type="match status" value="1"/>
</dbReference>
<dbReference type="InterPro" id="IPR018060">
    <property type="entry name" value="HTH_AraC"/>
</dbReference>
<evidence type="ECO:0000256" key="3">
    <source>
        <dbReference type="ARBA" id="ARBA00023163"/>
    </source>
</evidence>
<evidence type="ECO:0000313" key="5">
    <source>
        <dbReference type="EMBL" id="SFB96626.1"/>
    </source>
</evidence>
<proteinExistence type="predicted"/>
<dbReference type="GO" id="GO:0003700">
    <property type="term" value="F:DNA-binding transcription factor activity"/>
    <property type="evidence" value="ECO:0007669"/>
    <property type="project" value="InterPro"/>
</dbReference>
<evidence type="ECO:0000256" key="1">
    <source>
        <dbReference type="ARBA" id="ARBA00023015"/>
    </source>
</evidence>
<dbReference type="SMART" id="SM00342">
    <property type="entry name" value="HTH_ARAC"/>
    <property type="match status" value="1"/>
</dbReference>
<dbReference type="STRING" id="927664.SAMN05421780_102122"/>
<dbReference type="AlphaFoldDB" id="A0A1I1FCF3"/>
<dbReference type="GO" id="GO:0043565">
    <property type="term" value="F:sequence-specific DNA binding"/>
    <property type="evidence" value="ECO:0007669"/>
    <property type="project" value="InterPro"/>
</dbReference>
<evidence type="ECO:0000313" key="6">
    <source>
        <dbReference type="Proteomes" id="UP000199514"/>
    </source>
</evidence>
<dbReference type="OrthoDB" id="643086at2"/>
<evidence type="ECO:0000259" key="4">
    <source>
        <dbReference type="PROSITE" id="PS01124"/>
    </source>
</evidence>
<keyword evidence="1" id="KW-0805">Transcription regulation</keyword>
<dbReference type="RefSeq" id="WP_091508246.1">
    <property type="nucleotide sequence ID" value="NZ_FOLE01000002.1"/>
</dbReference>
<evidence type="ECO:0000256" key="2">
    <source>
        <dbReference type="ARBA" id="ARBA00023125"/>
    </source>
</evidence>
<protein>
    <submittedName>
        <fullName evidence="5">AraC-type DNA-binding protein</fullName>
    </submittedName>
</protein>
<keyword evidence="2 5" id="KW-0238">DNA-binding</keyword>
<keyword evidence="6" id="KW-1185">Reference proteome</keyword>
<accession>A0A1I1FCF3</accession>
<dbReference type="InterPro" id="IPR020449">
    <property type="entry name" value="Tscrpt_reg_AraC-type_HTH"/>
</dbReference>
<name>A0A1I1FCF3_9BACT</name>
<keyword evidence="3" id="KW-0804">Transcription</keyword>